<organism evidence="1">
    <name type="scientific">Chlamydomonas leiostraca</name>
    <dbReference type="NCBI Taxonomy" id="1034604"/>
    <lineage>
        <taxon>Eukaryota</taxon>
        <taxon>Viridiplantae</taxon>
        <taxon>Chlorophyta</taxon>
        <taxon>core chlorophytes</taxon>
        <taxon>Chlorophyceae</taxon>
        <taxon>CS clade</taxon>
        <taxon>Chlamydomonadales</taxon>
        <taxon>Chlamydomonadaceae</taxon>
        <taxon>Chlamydomonas</taxon>
    </lineage>
</organism>
<gene>
    <name evidence="1" type="ORF">CLEI1391_LOCUS7488</name>
</gene>
<reference evidence="1" key="1">
    <citation type="submission" date="2021-01" db="EMBL/GenBank/DDBJ databases">
        <authorList>
            <person name="Corre E."/>
            <person name="Pelletier E."/>
            <person name="Niang G."/>
            <person name="Scheremetjew M."/>
            <person name="Finn R."/>
            <person name="Kale V."/>
            <person name="Holt S."/>
            <person name="Cochrane G."/>
            <person name="Meng A."/>
            <person name="Brown T."/>
            <person name="Cohen L."/>
        </authorList>
    </citation>
    <scope>NUCLEOTIDE SEQUENCE</scope>
    <source>
        <strain evidence="1">SAG 11-49</strain>
    </source>
</reference>
<accession>A0A7S0WPV7</accession>
<sequence>MQMGIFTKVNSWEQWPMHGEVGGRWWYGAWARQPMPGNLGQALAGPCSVASSCAGSGGLRQAGRKPCSMMLVCVLCSERGDALRVAESGNGLHAPRSACLQAMPPVVGTDA</sequence>
<dbReference type="AlphaFoldDB" id="A0A7S0WPV7"/>
<evidence type="ECO:0000313" key="1">
    <source>
        <dbReference type="EMBL" id="CAD8676516.1"/>
    </source>
</evidence>
<protein>
    <submittedName>
        <fullName evidence="1">Uncharacterized protein</fullName>
    </submittedName>
</protein>
<proteinExistence type="predicted"/>
<name>A0A7S0WPV7_9CHLO</name>
<dbReference type="EMBL" id="HBFB01013282">
    <property type="protein sequence ID" value="CAD8676516.1"/>
    <property type="molecule type" value="Transcribed_RNA"/>
</dbReference>